<evidence type="ECO:0000313" key="6">
    <source>
        <dbReference type="Proteomes" id="UP000265120"/>
    </source>
</evidence>
<feature type="domain" description="Disease resistance R13L4/SHOC-2-like LRR" evidence="4">
    <location>
        <begin position="54"/>
        <end position="126"/>
    </location>
</feature>
<keyword evidence="2" id="KW-0677">Repeat</keyword>
<dbReference type="SUPFAM" id="SSF52058">
    <property type="entry name" value="L domain-like"/>
    <property type="match status" value="1"/>
</dbReference>
<dbReference type="InterPro" id="IPR050216">
    <property type="entry name" value="LRR_domain-containing"/>
</dbReference>
<dbReference type="Gene3D" id="3.80.10.10">
    <property type="entry name" value="Ribonuclease Inhibitor"/>
    <property type="match status" value="1"/>
</dbReference>
<reference evidence="5" key="2">
    <citation type="submission" date="2025-08" db="UniProtKB">
        <authorList>
            <consortium name="Ensembl"/>
        </authorList>
    </citation>
    <scope>IDENTIFICATION</scope>
</reference>
<feature type="region of interest" description="Disordered" evidence="3">
    <location>
        <begin position="189"/>
        <end position="218"/>
    </location>
</feature>
<dbReference type="Proteomes" id="UP000265120">
    <property type="component" value="Chromosome 12"/>
</dbReference>
<evidence type="ECO:0000313" key="5">
    <source>
        <dbReference type="Ensembl" id="ENSCSEP00000011565.1"/>
    </source>
</evidence>
<evidence type="ECO:0000259" key="4">
    <source>
        <dbReference type="Pfam" id="PF23598"/>
    </source>
</evidence>
<sequence>MPKGKKKKGNELTLQAAKKAVEVTADGVRRLTLSKMRLTKFPDCLLKLPNVDELDLSRNLIKELPKNIGDLKSLKLLDLHTNKLESVPESIGNMAALTHLNLSNNYITSEGLPSTLGSLANLKTLNLGLNKLDSLPSTLEALNNLEDLGLFDNQFINLPDYVTTLPNLIKINVRRNPLSGIQAEELEKKVRKDRKKKGRKKEDGSMCGSEDSEGDSEVEMVEEKRRYVGLIVPNSVAKVNQDEWRILNCSNCSVQTHLLGWCFLQHTSPDGLSVKPSHRSNASLLNSSTPSATLRPLTITTDILALTLQMHRRR</sequence>
<reference evidence="5" key="3">
    <citation type="submission" date="2025-09" db="UniProtKB">
        <authorList>
            <consortium name="Ensembl"/>
        </authorList>
    </citation>
    <scope>IDENTIFICATION</scope>
</reference>
<organism evidence="5 6">
    <name type="scientific">Cynoglossus semilaevis</name>
    <name type="common">Tongue sole</name>
    <dbReference type="NCBI Taxonomy" id="244447"/>
    <lineage>
        <taxon>Eukaryota</taxon>
        <taxon>Metazoa</taxon>
        <taxon>Chordata</taxon>
        <taxon>Craniata</taxon>
        <taxon>Vertebrata</taxon>
        <taxon>Euteleostomi</taxon>
        <taxon>Actinopterygii</taxon>
        <taxon>Neopterygii</taxon>
        <taxon>Teleostei</taxon>
        <taxon>Neoteleostei</taxon>
        <taxon>Acanthomorphata</taxon>
        <taxon>Carangaria</taxon>
        <taxon>Pleuronectiformes</taxon>
        <taxon>Pleuronectoidei</taxon>
        <taxon>Cynoglossidae</taxon>
        <taxon>Cynoglossinae</taxon>
        <taxon>Cynoglossus</taxon>
    </lineage>
</organism>
<accession>A0A3P8VGK6</accession>
<reference evidence="5 6" key="1">
    <citation type="journal article" date="2014" name="Nat. Genet.">
        <title>Whole-genome sequence of a flatfish provides insights into ZW sex chromosome evolution and adaptation to a benthic lifestyle.</title>
        <authorList>
            <person name="Chen S."/>
            <person name="Zhang G."/>
            <person name="Shao C."/>
            <person name="Huang Q."/>
            <person name="Liu G."/>
            <person name="Zhang P."/>
            <person name="Song W."/>
            <person name="An N."/>
            <person name="Chalopin D."/>
            <person name="Volff J.N."/>
            <person name="Hong Y."/>
            <person name="Li Q."/>
            <person name="Sha Z."/>
            <person name="Zhou H."/>
            <person name="Xie M."/>
            <person name="Yu Q."/>
            <person name="Liu Y."/>
            <person name="Xiang H."/>
            <person name="Wang N."/>
            <person name="Wu K."/>
            <person name="Yang C."/>
            <person name="Zhou Q."/>
            <person name="Liao X."/>
            <person name="Yang L."/>
            <person name="Hu Q."/>
            <person name="Zhang J."/>
            <person name="Meng L."/>
            <person name="Jin L."/>
            <person name="Tian Y."/>
            <person name="Lian J."/>
            <person name="Yang J."/>
            <person name="Miao G."/>
            <person name="Liu S."/>
            <person name="Liang Z."/>
            <person name="Yan F."/>
            <person name="Li Y."/>
            <person name="Sun B."/>
            <person name="Zhang H."/>
            <person name="Zhang J."/>
            <person name="Zhu Y."/>
            <person name="Du M."/>
            <person name="Zhao Y."/>
            <person name="Schartl M."/>
            <person name="Tang Q."/>
            <person name="Wang J."/>
        </authorList>
    </citation>
    <scope>NUCLEOTIDE SEQUENCE</scope>
</reference>
<dbReference type="Pfam" id="PF23598">
    <property type="entry name" value="LRR_14"/>
    <property type="match status" value="1"/>
</dbReference>
<dbReference type="SMART" id="SM00369">
    <property type="entry name" value="LRR_TYP"/>
    <property type="match status" value="4"/>
</dbReference>
<dbReference type="OMA" id="THVNMLD"/>
<dbReference type="InterPro" id="IPR032675">
    <property type="entry name" value="LRR_dom_sf"/>
</dbReference>
<protein>
    <submittedName>
        <fullName evidence="5">Leucine rich repeat containing 18</fullName>
    </submittedName>
</protein>
<dbReference type="GO" id="GO:0005737">
    <property type="term" value="C:cytoplasm"/>
    <property type="evidence" value="ECO:0007669"/>
    <property type="project" value="TreeGrafter"/>
</dbReference>
<dbReference type="PROSITE" id="PS51450">
    <property type="entry name" value="LRR"/>
    <property type="match status" value="2"/>
</dbReference>
<dbReference type="InterPro" id="IPR055414">
    <property type="entry name" value="LRR_R13L4/SHOC2-like"/>
</dbReference>
<dbReference type="Ensembl" id="ENSCSET00000011704.1">
    <property type="protein sequence ID" value="ENSCSEP00000011565.1"/>
    <property type="gene ID" value="ENSCSEG00000007446.1"/>
</dbReference>
<keyword evidence="6" id="KW-1185">Reference proteome</keyword>
<dbReference type="InterPro" id="IPR001611">
    <property type="entry name" value="Leu-rich_rpt"/>
</dbReference>
<dbReference type="PANTHER" id="PTHR48051">
    <property type="match status" value="1"/>
</dbReference>
<dbReference type="InterPro" id="IPR003591">
    <property type="entry name" value="Leu-rich_rpt_typical-subtyp"/>
</dbReference>
<keyword evidence="1" id="KW-0433">Leucine-rich repeat</keyword>
<dbReference type="STRING" id="244447.ENSCSEP00000011565"/>
<evidence type="ECO:0000256" key="3">
    <source>
        <dbReference type="SAM" id="MobiDB-lite"/>
    </source>
</evidence>
<dbReference type="AlphaFoldDB" id="A0A3P8VGK6"/>
<dbReference type="GeneTree" id="ENSGT00940000156026"/>
<evidence type="ECO:0000256" key="2">
    <source>
        <dbReference type="ARBA" id="ARBA00022737"/>
    </source>
</evidence>
<proteinExistence type="predicted"/>
<name>A0A3P8VGK6_CYNSE</name>
<dbReference type="PANTHER" id="PTHR48051:SF42">
    <property type="entry name" value="LEUCINE-RICH REPEAT-CONTAINING PROTEIN 18-LIKE"/>
    <property type="match status" value="1"/>
</dbReference>
<dbReference type="InParanoid" id="A0A3P8VGK6"/>
<evidence type="ECO:0000256" key="1">
    <source>
        <dbReference type="ARBA" id="ARBA00022614"/>
    </source>
</evidence>